<dbReference type="InterPro" id="IPR036162">
    <property type="entry name" value="Resolvase-like_N_sf"/>
</dbReference>
<feature type="non-terminal residue" evidence="2">
    <location>
        <position position="95"/>
    </location>
</feature>
<dbReference type="Pfam" id="PF00239">
    <property type="entry name" value="Resolvase"/>
    <property type="match status" value="1"/>
</dbReference>
<dbReference type="PROSITE" id="PS51736">
    <property type="entry name" value="RECOMBINASES_3"/>
    <property type="match status" value="1"/>
</dbReference>
<dbReference type="Gene3D" id="3.40.50.1390">
    <property type="entry name" value="Resolvase, N-terminal catalytic domain"/>
    <property type="match status" value="1"/>
</dbReference>
<dbReference type="GO" id="GO:0000150">
    <property type="term" value="F:DNA strand exchange activity"/>
    <property type="evidence" value="ECO:0007669"/>
    <property type="project" value="InterPro"/>
</dbReference>
<feature type="domain" description="Resolvase/invertase-type recombinase catalytic" evidence="1">
    <location>
        <begin position="2"/>
        <end position="95"/>
    </location>
</feature>
<protein>
    <recommendedName>
        <fullName evidence="1">Resolvase/invertase-type recombinase catalytic domain-containing protein</fullName>
    </recommendedName>
</protein>
<name>A0A383BAD7_9ZZZZ</name>
<reference evidence="2" key="1">
    <citation type="submission" date="2018-05" db="EMBL/GenBank/DDBJ databases">
        <authorList>
            <person name="Lanie J.A."/>
            <person name="Ng W.-L."/>
            <person name="Kazmierczak K.M."/>
            <person name="Andrzejewski T.M."/>
            <person name="Davidsen T.M."/>
            <person name="Wayne K.J."/>
            <person name="Tettelin H."/>
            <person name="Glass J.I."/>
            <person name="Rusch D."/>
            <person name="Podicherti R."/>
            <person name="Tsui H.-C.T."/>
            <person name="Winkler M.E."/>
        </authorList>
    </citation>
    <scope>NUCLEOTIDE SEQUENCE</scope>
</reference>
<dbReference type="PANTHER" id="PTHR30461:SF23">
    <property type="entry name" value="DNA RECOMBINASE-RELATED"/>
    <property type="match status" value="1"/>
</dbReference>
<dbReference type="EMBL" id="UINC01198681">
    <property type="protein sequence ID" value="SVE16750.1"/>
    <property type="molecule type" value="Genomic_DNA"/>
</dbReference>
<dbReference type="AlphaFoldDB" id="A0A383BAD7"/>
<dbReference type="InterPro" id="IPR006119">
    <property type="entry name" value="Resolv_N"/>
</dbReference>
<evidence type="ECO:0000259" key="1">
    <source>
        <dbReference type="PROSITE" id="PS51736"/>
    </source>
</evidence>
<evidence type="ECO:0000313" key="2">
    <source>
        <dbReference type="EMBL" id="SVE16750.1"/>
    </source>
</evidence>
<dbReference type="CDD" id="cd00338">
    <property type="entry name" value="Ser_Recombinase"/>
    <property type="match status" value="1"/>
</dbReference>
<organism evidence="2">
    <name type="scientific">marine metagenome</name>
    <dbReference type="NCBI Taxonomy" id="408172"/>
    <lineage>
        <taxon>unclassified sequences</taxon>
        <taxon>metagenomes</taxon>
        <taxon>ecological metagenomes</taxon>
    </lineage>
</organism>
<dbReference type="SUPFAM" id="SSF53041">
    <property type="entry name" value="Resolvase-like"/>
    <property type="match status" value="1"/>
</dbReference>
<dbReference type="PANTHER" id="PTHR30461">
    <property type="entry name" value="DNA-INVERTASE FROM LAMBDOID PROPHAGE"/>
    <property type="match status" value="1"/>
</dbReference>
<accession>A0A383BAD7</accession>
<proteinExistence type="predicted"/>
<dbReference type="GO" id="GO:0003677">
    <property type="term" value="F:DNA binding"/>
    <property type="evidence" value="ECO:0007669"/>
    <property type="project" value="InterPro"/>
</dbReference>
<dbReference type="InterPro" id="IPR050639">
    <property type="entry name" value="SSR_resolvase"/>
</dbReference>
<dbReference type="SMART" id="SM00857">
    <property type="entry name" value="Resolvase"/>
    <property type="match status" value="1"/>
</dbReference>
<sequence>MRAVIYARYSSDLQSETSIDDQVRLCRERAERDGMAVTEVYSDYAISGGTLNNRPGMLALMDAAKQGEFDVVIAEALDRISRDQEDIAAIYKRLS</sequence>
<gene>
    <name evidence="2" type="ORF">METZ01_LOCUS469604</name>
</gene>